<dbReference type="Proteomes" id="UP000030008">
    <property type="component" value="Unassembled WGS sequence"/>
</dbReference>
<dbReference type="AlphaFoldDB" id="A0A099ICT3"/>
<dbReference type="RefSeq" id="WP_044903402.1">
    <property type="nucleotide sequence ID" value="NZ_JQIF01000002.1"/>
</dbReference>
<evidence type="ECO:0000313" key="2">
    <source>
        <dbReference type="Proteomes" id="UP000030008"/>
    </source>
</evidence>
<organism evidence="1 2">
    <name type="scientific">Clostridium innocuum</name>
    <dbReference type="NCBI Taxonomy" id="1522"/>
    <lineage>
        <taxon>Bacteria</taxon>
        <taxon>Bacillati</taxon>
        <taxon>Bacillota</taxon>
        <taxon>Clostridia</taxon>
        <taxon>Eubacteriales</taxon>
        <taxon>Clostridiaceae</taxon>
        <taxon>Clostridium</taxon>
    </lineage>
</organism>
<proteinExistence type="predicted"/>
<evidence type="ECO:0000313" key="1">
    <source>
        <dbReference type="EMBL" id="KGJ54957.1"/>
    </source>
</evidence>
<protein>
    <submittedName>
        <fullName evidence="1">Uncharacterized protein</fullName>
    </submittedName>
</protein>
<name>A0A099ICT3_CLOIN</name>
<dbReference type="EMBL" id="JQIF01000002">
    <property type="protein sequence ID" value="KGJ54957.1"/>
    <property type="molecule type" value="Genomic_DNA"/>
</dbReference>
<gene>
    <name evidence="1" type="ORF">CIAN88_00715</name>
</gene>
<accession>A0A099ICT3</accession>
<sequence>MKKGIENTLWNMKECGCQEDIIREYEKLIESPHEEEAVAMLEMYCKQLQEQIEKEYKAVDCMDYLIYEIENSET</sequence>
<reference evidence="1 2" key="1">
    <citation type="submission" date="2014-08" db="EMBL/GenBank/DDBJ databases">
        <title>Clostridium innocuum, an unnegligible vancomycin-resistant pathogen causing extra-intestinal infections.</title>
        <authorList>
            <person name="Feng Y."/>
            <person name="Chiu C.-H."/>
        </authorList>
    </citation>
    <scope>NUCLEOTIDE SEQUENCE [LARGE SCALE GENOMIC DNA]</scope>
    <source>
        <strain evidence="1 2">AN88</strain>
    </source>
</reference>
<comment type="caution">
    <text evidence="1">The sequence shown here is derived from an EMBL/GenBank/DDBJ whole genome shotgun (WGS) entry which is preliminary data.</text>
</comment>